<name>A0ACC0WV40_9STRA</name>
<keyword evidence="2" id="KW-1185">Reference proteome</keyword>
<comment type="caution">
    <text evidence="1">The sequence shown here is derived from an EMBL/GenBank/DDBJ whole genome shotgun (WGS) entry which is preliminary data.</text>
</comment>
<dbReference type="Proteomes" id="UP001163321">
    <property type="component" value="Chromosome 1"/>
</dbReference>
<dbReference type="EMBL" id="CM047580">
    <property type="protein sequence ID" value="KAI9922257.1"/>
    <property type="molecule type" value="Genomic_DNA"/>
</dbReference>
<protein>
    <submittedName>
        <fullName evidence="1">Uncharacterized protein</fullName>
    </submittedName>
</protein>
<evidence type="ECO:0000313" key="1">
    <source>
        <dbReference type="EMBL" id="KAI9922257.1"/>
    </source>
</evidence>
<evidence type="ECO:0000313" key="2">
    <source>
        <dbReference type="Proteomes" id="UP001163321"/>
    </source>
</evidence>
<accession>A0ACC0WV40</accession>
<sequence length="480" mass="53903">MYRKTHADPNTRSRRDTNSLKVKFKQLARHFRPGHSVCQEIVEAGNILKIIEAKMTSGQCLQRRGGRARGAEGFSAADSQAILRIVRQTLPVTRADWEEVARDYCRVYAGPNERLSRDGISLKSKFRNWLRTDVMGMTRAEVGEAAVIQKEIEAKMKKMKKYLSLKSLTIVTTNKCTEIVEERCAKETEVIAGKMKDGIVDSMTSSEGGDTSSVADGRRGGRILGSEGYSLSDKKALLACVKEVLPLGPVSWEKVLQLYRINHAIPNDRAQRNIAGIKSKFKQLVHWKDGTGKVPDEVMEARAIQSDIEYHLAIGKRQHFGNESNVTIPNATGESSLESRKENSSPLARTQTEVANTVGFSVSGQVPGSEHGRQLPNESICSVDSQKVCDGDLLRSEIARRELELLRKREQREAEVAAWDKERAMREKQRMDMEAWSIVCDRLRALHRERATETNPEIVSEFDDEIAVLKSRKQRLASLI</sequence>
<proteinExistence type="predicted"/>
<reference evidence="1 2" key="1">
    <citation type="journal article" date="2022" name="bioRxiv">
        <title>The genome of the oomycete Peronosclerospora sorghi, a cosmopolitan pathogen of maize and sorghum, is inflated with dispersed pseudogenes.</title>
        <authorList>
            <person name="Fletcher K."/>
            <person name="Martin F."/>
            <person name="Isakeit T."/>
            <person name="Cavanaugh K."/>
            <person name="Magill C."/>
            <person name="Michelmore R."/>
        </authorList>
    </citation>
    <scope>NUCLEOTIDE SEQUENCE [LARGE SCALE GENOMIC DNA]</scope>
    <source>
        <strain evidence="1">P6</strain>
    </source>
</reference>
<gene>
    <name evidence="1" type="ORF">PsorP6_002083</name>
</gene>
<organism evidence="1 2">
    <name type="scientific">Peronosclerospora sorghi</name>
    <dbReference type="NCBI Taxonomy" id="230839"/>
    <lineage>
        <taxon>Eukaryota</taxon>
        <taxon>Sar</taxon>
        <taxon>Stramenopiles</taxon>
        <taxon>Oomycota</taxon>
        <taxon>Peronosporomycetes</taxon>
        <taxon>Peronosporales</taxon>
        <taxon>Peronosporaceae</taxon>
        <taxon>Peronosclerospora</taxon>
    </lineage>
</organism>